<evidence type="ECO:0000313" key="3">
    <source>
        <dbReference type="EMBL" id="MCT2590164.1"/>
    </source>
</evidence>
<keyword evidence="4" id="KW-1185">Reference proteome</keyword>
<evidence type="ECO:0000256" key="2">
    <source>
        <dbReference type="SAM" id="Phobius"/>
    </source>
</evidence>
<name>A0ABT2JRP2_9ACTN</name>
<proteinExistence type="predicted"/>
<feature type="transmembrane region" description="Helical" evidence="2">
    <location>
        <begin position="79"/>
        <end position="101"/>
    </location>
</feature>
<gene>
    <name evidence="3" type="ORF">LHJ74_09605</name>
</gene>
<protein>
    <submittedName>
        <fullName evidence="3">Uncharacterized protein</fullName>
    </submittedName>
</protein>
<keyword evidence="2" id="KW-1133">Transmembrane helix</keyword>
<dbReference type="RefSeq" id="WP_260217473.1">
    <property type="nucleotide sequence ID" value="NZ_JAJAGO010000004.1"/>
</dbReference>
<keyword evidence="2" id="KW-0472">Membrane</keyword>
<comment type="caution">
    <text evidence="3">The sequence shown here is derived from an EMBL/GenBank/DDBJ whole genome shotgun (WGS) entry which is preliminary data.</text>
</comment>
<sequence length="196" mass="20861">MTLTATGAPATTASSPETQLRAELPDSTHLVSRPVRWAATAAALTVLPTGLWRVSIALGAPSGFAEPNAMHDVQPGSFFSWYMIVLSLVAECFGVLALGLVQRWGEVLPHWVPLLGGRRVPTLAAVIPASAAALFLTPFTILCALRWNEPDTMGSPDAPTGTAATIMNACYAPMLLWGPLLAVVTIAYYRRRRAHG</sequence>
<evidence type="ECO:0000256" key="1">
    <source>
        <dbReference type="SAM" id="MobiDB-lite"/>
    </source>
</evidence>
<feature type="region of interest" description="Disordered" evidence="1">
    <location>
        <begin position="1"/>
        <end position="23"/>
    </location>
</feature>
<accession>A0ABT2JRP2</accession>
<keyword evidence="2" id="KW-0812">Transmembrane</keyword>
<feature type="transmembrane region" description="Helical" evidence="2">
    <location>
        <begin position="122"/>
        <end position="145"/>
    </location>
</feature>
<dbReference type="Proteomes" id="UP001156389">
    <property type="component" value="Unassembled WGS sequence"/>
</dbReference>
<organism evidence="3 4">
    <name type="scientific">Streptomyces gossypii</name>
    <dbReference type="NCBI Taxonomy" id="2883101"/>
    <lineage>
        <taxon>Bacteria</taxon>
        <taxon>Bacillati</taxon>
        <taxon>Actinomycetota</taxon>
        <taxon>Actinomycetes</taxon>
        <taxon>Kitasatosporales</taxon>
        <taxon>Streptomycetaceae</taxon>
        <taxon>Streptomyces</taxon>
    </lineage>
</organism>
<feature type="transmembrane region" description="Helical" evidence="2">
    <location>
        <begin position="165"/>
        <end position="189"/>
    </location>
</feature>
<dbReference type="EMBL" id="JAJAGO010000004">
    <property type="protein sequence ID" value="MCT2590164.1"/>
    <property type="molecule type" value="Genomic_DNA"/>
</dbReference>
<feature type="compositionally biased region" description="Low complexity" evidence="1">
    <location>
        <begin position="1"/>
        <end position="13"/>
    </location>
</feature>
<reference evidence="3 4" key="1">
    <citation type="submission" date="2021-10" db="EMBL/GenBank/DDBJ databases">
        <title>Streptomyces gossypii sp. nov., isolated from soil collected from cotton field.</title>
        <authorList>
            <person name="Ge X."/>
            <person name="Chen X."/>
            <person name="Liu W."/>
        </authorList>
    </citation>
    <scope>NUCLEOTIDE SEQUENCE [LARGE SCALE GENOMIC DNA]</scope>
    <source>
        <strain evidence="3 4">N2-109</strain>
    </source>
</reference>
<evidence type="ECO:0000313" key="4">
    <source>
        <dbReference type="Proteomes" id="UP001156389"/>
    </source>
</evidence>